<dbReference type="PROSITE" id="PS50835">
    <property type="entry name" value="IG_LIKE"/>
    <property type="match status" value="7"/>
</dbReference>
<feature type="compositionally biased region" description="Polar residues" evidence="2">
    <location>
        <begin position="2278"/>
        <end position="2319"/>
    </location>
</feature>
<name>W8AK65_CERCA</name>
<keyword evidence="1" id="KW-0175">Coiled coil</keyword>
<feature type="domain" description="Ig-like" evidence="3">
    <location>
        <begin position="1662"/>
        <end position="1752"/>
    </location>
</feature>
<dbReference type="OrthoDB" id="362021at2759"/>
<feature type="domain" description="Ig-like" evidence="3">
    <location>
        <begin position="1440"/>
        <end position="1525"/>
    </location>
</feature>
<dbReference type="InterPro" id="IPR013098">
    <property type="entry name" value="Ig_I-set"/>
</dbReference>
<feature type="region of interest" description="Disordered" evidence="2">
    <location>
        <begin position="2775"/>
        <end position="2871"/>
    </location>
</feature>
<feature type="region of interest" description="Disordered" evidence="2">
    <location>
        <begin position="2617"/>
        <end position="2644"/>
    </location>
</feature>
<dbReference type="InterPro" id="IPR013783">
    <property type="entry name" value="Ig-like_fold"/>
</dbReference>
<proteinExistence type="evidence at transcript level"/>
<dbReference type="InterPro" id="IPR036179">
    <property type="entry name" value="Ig-like_dom_sf"/>
</dbReference>
<dbReference type="InterPro" id="IPR003599">
    <property type="entry name" value="Ig_sub"/>
</dbReference>
<feature type="region of interest" description="Disordered" evidence="2">
    <location>
        <begin position="2953"/>
        <end position="2974"/>
    </location>
</feature>
<dbReference type="Pfam" id="PF07679">
    <property type="entry name" value="I-set"/>
    <property type="match status" value="8"/>
</dbReference>
<feature type="domain" description="Ig-like" evidence="3">
    <location>
        <begin position="1342"/>
        <end position="1430"/>
    </location>
</feature>
<dbReference type="FunFam" id="2.60.40.10:FF:000849">
    <property type="entry name" value="Uncharacterized protein, isoform F"/>
    <property type="match status" value="1"/>
</dbReference>
<feature type="region of interest" description="Disordered" evidence="2">
    <location>
        <begin position="236"/>
        <end position="286"/>
    </location>
</feature>
<feature type="compositionally biased region" description="Polar residues" evidence="2">
    <location>
        <begin position="2962"/>
        <end position="2971"/>
    </location>
</feature>
<protein>
    <submittedName>
        <fullName evidence="4">Muscle M-line assembly protein unc-89</fullName>
    </submittedName>
</protein>
<dbReference type="FunFam" id="2.60.40.10:FF:001215">
    <property type="entry name" value="Uncharacterized protein, isoform F"/>
    <property type="match status" value="1"/>
</dbReference>
<dbReference type="SMART" id="SM00409">
    <property type="entry name" value="IG"/>
    <property type="match status" value="8"/>
</dbReference>
<feature type="region of interest" description="Disordered" evidence="2">
    <location>
        <begin position="2267"/>
        <end position="2377"/>
    </location>
</feature>
<feature type="region of interest" description="Disordered" evidence="2">
    <location>
        <begin position="2695"/>
        <end position="2763"/>
    </location>
</feature>
<evidence type="ECO:0000256" key="2">
    <source>
        <dbReference type="SAM" id="MobiDB-lite"/>
    </source>
</evidence>
<dbReference type="Gene3D" id="2.60.40.10">
    <property type="entry name" value="Immunoglobulins"/>
    <property type="match status" value="8"/>
</dbReference>
<dbReference type="GO" id="GO:0000796">
    <property type="term" value="C:condensin complex"/>
    <property type="evidence" value="ECO:0007669"/>
    <property type="project" value="InterPro"/>
</dbReference>
<feature type="domain" description="Ig-like" evidence="3">
    <location>
        <begin position="1241"/>
        <end position="1329"/>
    </location>
</feature>
<sequence length="3051" mass="342081">MTVPPFCMNSQYAKVKATPGLASLAVSSGHWLQQSRQQQQQVQQQKQLTNSILVQPVTVRAATVVQPQKVRAQEASTSGFVGPDKLISSNITTAHMTPTNTDTPLRRSEVGVFRDGARNANVNLGTPFNDDEEERRQARRRTMLQSSNGRESMFEENETMKKCLEIYYGNKLSKENAWSLSLIDTLSTLLDRHHKSMNNFKVAGSSLEASSKVYGLRVDSVHTDVLRMSAGLNAQKFNERQAQNDDDDDVATGGEGNADPNASAAGLNENGEKIAEKPKSKPKRTRRIVSTITKNKDTLNSRLDTVPLQDPVFGKLNTIVGSINSSNRLMNNILLTTESELRLRTTFRFWDVQTIERGCDYTAPPEPTASAENVATNASEWASCERLMQIRRIDDLRLRPLHTGYVISDTPEELPEHSDEPGSMRNSMDAPFDDGPFNGGDDGGGGAGEYMSMAFDLNAECEPLPALNDQPAMLDVDYNDFEELTTEERSAINNCRGLRKAPVLLEDLRPVDASSKLEYSYRPLDKISQFWAGPSHWKFKRARPRSSTHATLQGVNNQRATTRRGQALSKKRSKQLQFEKEFDDIFVKLDKFKERKANFQKKWDQRKLKLPTDLQLDTEMFNKFKCAPSALVQPDVDDIESQMLDGGDGIHGNDGDIADDHFADHDGGVCGDVGGGGGGEVADIERIITEHEKFRDTCMDKFRSLITQSELLIDRVRALEPPGAREIDTDRILKLLENLRIHFEASNSERMSRLERLGKLEQFKTDLCDMNRSLDSVSKQLHEINGQSVDSLAAAKTTSLAFEYFERTIENSMPTILVPVKHQLRWGHNSQPIELLEKRIDKFTESTTEQLLITNPESQAYVREELQKLNEKWRHFKEQVTNKRKSLDQATEFFEKVEKIDAEYREISYFYNSVSNKITYLRDPVEASNLVNDIEKYVATREGPLLEKLEHAAQCAHDMNKVSTLYNDVRSIFQSFMKLRADISVVQERLKNEERLREQREREAREQEERERAAREAEARERAAREAEERERVARELAAREQALREEEARLQAIREQAVREQAAREQAARDEEARLQALREQTQRDEEARLQALREQARREEEARLETLRIEETRLQLLREQTKREEEARLQALREQAVREEEARLLALREQTKREEEARLQALREHAKREEENRLLALREQATREEEARLQALREQTQRDDFARLQSVRDQIDHQRIVTENIRKDIQVNEIFTEIKYVSPRFNRLLKDAITREGDKFTFECEVSGNPEPVVEWFKDSISIQNNPDYKTTYDRGVCRLVIEETFTADSARFSCRASNLVGSNETSANLSVRENAIEMQMVPPRIVRFLESGKATEGSTFQFLCVVSGNPLPTVQWYKNDKCIDDSPDYVINYNNGEATLRFEEVFLEDDAVYTCSASNPAGIEHCSASLIVEPLEPTEVPHFKIPLSNAMARVGQKIKLEALVGGIPRPDIFWLHNGKPYAPRDSKYEYGRATLIIPQAYPNDAGVYVLTAKNLAGEAYSSCNVVVKGRLPNETSDSEMASDMEPIKPSVQLPLKDVSIFEGKPVRLDCVIVGQPEPEVIWYHNERPVKESADVQLLFQGDRCSLIIQEVYQEDAGSYKVVAINSAGEASSSCELKVTPLNIAEPATRAQSERQSVPKETLPKFDKFLTDVLADEGETVEMEVSVSGDQPLTAKWYLANKELSECERITTSVNPATGAFKLTLRNVVADDRGVYTVKVSNNAGDAKCFSQLNVKSVNAPENQRSLQVEPMDKNTCPEFKELFSDKQAYAEDMVKFECIVKGKPTPKVHWCFNDQPVHGHNFLVSTSGERQVLTIQKASIDTVGKISCVAENEIGKATCAAYLNLLGPGMQLLPASSDLQTSTQEHNTESSRVTIKKQTFTTTSTSQISSFEGNMPQTEIHHSSAHIDQSLKQLGAQQPEVVETHHYQELHKSKDMPTPNVQQKSFTLIQSPATAGNGPTHAGGTAVGVAVPESPTRLRKQIAPRFTTPLTGKIVDQGTDVAMEAIYDGFPSPEIKVEKNGEQLFDNQRLKIENRCNRVSIELKQVGVADAGRYAVTAINTMGQSTSTADLVVKKTIFPPVFGRRLQAQVVKRGEKIIMEVEVTGLPEPTVVWMKDDKPLQEAGVSQHRLLSQGNSYKLIIEKGESSDSGKYMVKATNAGGEAKSIADCAILEPSPERLQEVVKTIVYETPKDLKTETFTKEPPSFQTTQTDISTATDLHGLSESKIVTEHRCTTEATMRLEHKQAYLDLPTLSERPKTPTTDAATNIGTSTELSDWQQLKSVSTNTDSTRSKTGSTQTPPQVPPKPYNATTNNIAQTPPQQLLSTAPDGYRGAAAPTLTSSTHMTTSTSKYESSTSEKKSSSFDFFKKIESQGGTQPPPPGERYQKQEVAASTKRTTPLTILRPSGATPQSATLANTLEDELKNLNLIPGSPPEICYVPKLDSASSKPQLINERIKILEATQLSPKEAPVGGVRTLPLAPVSQTFKHETTMSKEVKVEYGQPIMRPAATLPAPQQFTRSPSPKPSAEGLAMSKLWTPNHLSGYESCTSDIEQTYKVDSGTEQKEEKREIKVQKVPTPAPDLSAPYLVKEINKSINIPTTTPQREKTPLDDIQLVPGSPPEICYTPKTDVRRQSLVEHMEKTLEQNLQQGPTKVLPMSIPTLTPTSTASPHVLKTAYKPPPPVIPTKLSVGQPYESDYESDRWKYSGSESDEASFRPVGKSVTDGLIGTPSVPITPHHTFKTSGYAADTEEISSFRKMESTTQQESRSFYESTSSSKSSQATVLKTPPPQQQQYAPQQFTAPAAAPQPLYQPTQLEKQPPAQLYYTTKQEEGGHEKQEYSDKNEYRREEKDYKSISSMSSSYYNASNISNVSNISAPKYQTVPTVKTPITPTITPIPAQRKTPAEFSDYSSEVEERFRSVSRTQETDNEIKGYRVVFPPTPTPKSTNLTNGHKSPVVVITPSPMEFEPTPPAVSTYPRQKFEPIKKEIRHEIKTESKEQKQYYQQQKTQQQQYQQQTVYKPKPVAAKFIAAT</sequence>
<organism evidence="4">
    <name type="scientific">Ceratitis capitata</name>
    <name type="common">Mediterranean fruit fly</name>
    <name type="synonym">Tephritis capitata</name>
    <dbReference type="NCBI Taxonomy" id="7213"/>
    <lineage>
        <taxon>Eukaryota</taxon>
        <taxon>Metazoa</taxon>
        <taxon>Ecdysozoa</taxon>
        <taxon>Arthropoda</taxon>
        <taxon>Hexapoda</taxon>
        <taxon>Insecta</taxon>
        <taxon>Pterygota</taxon>
        <taxon>Neoptera</taxon>
        <taxon>Endopterygota</taxon>
        <taxon>Diptera</taxon>
        <taxon>Brachycera</taxon>
        <taxon>Muscomorpha</taxon>
        <taxon>Tephritoidea</taxon>
        <taxon>Tephritidae</taxon>
        <taxon>Ceratitis</taxon>
        <taxon>Ceratitis</taxon>
    </lineage>
</organism>
<gene>
    <name evidence="4" type="primary">UNC89</name>
</gene>
<feature type="region of interest" description="Disordered" evidence="2">
    <location>
        <begin position="3014"/>
        <end position="3035"/>
    </location>
</feature>
<feature type="domain" description="Ig-like" evidence="3">
    <location>
        <begin position="1776"/>
        <end position="1863"/>
    </location>
</feature>
<dbReference type="PANTHER" id="PTHR47633">
    <property type="entry name" value="IMMUNOGLOBULIN"/>
    <property type="match status" value="1"/>
</dbReference>
<feature type="compositionally biased region" description="Low complexity" evidence="2">
    <location>
        <begin position="2810"/>
        <end position="2834"/>
    </location>
</feature>
<dbReference type="FunFam" id="2.60.40.10:FF:000772">
    <property type="entry name" value="Uncharacterized protein, isoform B"/>
    <property type="match status" value="1"/>
</dbReference>
<dbReference type="EMBL" id="GAMC01021457">
    <property type="protein sequence ID" value="JAB85098.1"/>
    <property type="molecule type" value="mRNA"/>
</dbReference>
<feature type="coiled-coil region" evidence="1">
    <location>
        <begin position="976"/>
        <end position="1197"/>
    </location>
</feature>
<feature type="compositionally biased region" description="Basic and acidic residues" evidence="2">
    <location>
        <begin position="270"/>
        <end position="279"/>
    </location>
</feature>
<dbReference type="PANTHER" id="PTHR47633:SF4">
    <property type="entry name" value="MYOPALLADIN ISOFORM X1"/>
    <property type="match status" value="1"/>
</dbReference>
<feature type="compositionally biased region" description="Basic and acidic residues" evidence="2">
    <location>
        <begin position="2847"/>
        <end position="2871"/>
    </location>
</feature>
<dbReference type="FunFam" id="2.60.40.10:FF:000660">
    <property type="entry name" value="Uncharacterized protein, isoform B"/>
    <property type="match status" value="1"/>
</dbReference>
<feature type="region of interest" description="Disordered" evidence="2">
    <location>
        <begin position="2389"/>
        <end position="2417"/>
    </location>
</feature>
<dbReference type="Gene3D" id="1.20.58.60">
    <property type="match status" value="1"/>
</dbReference>
<feature type="compositionally biased region" description="Low complexity" evidence="2">
    <location>
        <begin position="3020"/>
        <end position="3035"/>
    </location>
</feature>
<dbReference type="FunFam" id="2.60.40.10:FF:001151">
    <property type="entry name" value="Uncharacterized protein, isoform F"/>
    <property type="match status" value="1"/>
</dbReference>
<dbReference type="GO" id="GO:0007076">
    <property type="term" value="P:mitotic chromosome condensation"/>
    <property type="evidence" value="ECO:0007669"/>
    <property type="project" value="InterPro"/>
</dbReference>
<dbReference type="FunFam" id="2.60.40.10:FF:000632">
    <property type="entry name" value="Uncharacterized protein, isoform B"/>
    <property type="match status" value="1"/>
</dbReference>
<reference evidence="4" key="1">
    <citation type="submission" date="2013-07" db="EMBL/GenBank/DDBJ databases">
        <authorList>
            <person name="Geib S."/>
        </authorList>
    </citation>
    <scope>NUCLEOTIDE SEQUENCE</scope>
</reference>
<dbReference type="SUPFAM" id="SSF48726">
    <property type="entry name" value="Immunoglobulin"/>
    <property type="match status" value="8"/>
</dbReference>
<evidence type="ECO:0000259" key="3">
    <source>
        <dbReference type="PROSITE" id="PS50835"/>
    </source>
</evidence>
<dbReference type="InterPro" id="IPR003598">
    <property type="entry name" value="Ig_sub2"/>
</dbReference>
<dbReference type="Pfam" id="PF05786">
    <property type="entry name" value="Cnd2"/>
    <property type="match status" value="1"/>
</dbReference>
<feature type="domain" description="Ig-like" evidence="3">
    <location>
        <begin position="1548"/>
        <end position="1638"/>
    </location>
</feature>
<reference evidence="4" key="2">
    <citation type="journal article" date="2014" name="BMC Genomics">
        <title>A genomic perspective to assessing quality of mass-reared SIT flies used in Mediterranean fruit fly (Ceratitis capitata) eradication in California.</title>
        <authorList>
            <person name="Calla B."/>
            <person name="Hall B."/>
            <person name="Hou S."/>
            <person name="Geib S.M."/>
        </authorList>
    </citation>
    <scope>NUCLEOTIDE SEQUENCE</scope>
</reference>
<feature type="non-terminal residue" evidence="4">
    <location>
        <position position="3051"/>
    </location>
</feature>
<evidence type="ECO:0000313" key="4">
    <source>
        <dbReference type="EMBL" id="JAB85098.1"/>
    </source>
</evidence>
<feature type="compositionally biased region" description="Low complexity" evidence="2">
    <location>
        <begin position="2785"/>
        <end position="2798"/>
    </location>
</feature>
<feature type="domain" description="Ig-like" evidence="3">
    <location>
        <begin position="2098"/>
        <end position="2186"/>
    </location>
</feature>
<feature type="region of interest" description="Disordered" evidence="2">
    <location>
        <begin position="2529"/>
        <end position="2548"/>
    </location>
</feature>
<dbReference type="SMART" id="SM00408">
    <property type="entry name" value="IGc2"/>
    <property type="match status" value="8"/>
</dbReference>
<accession>W8AK65</accession>
<dbReference type="InterPro" id="IPR022816">
    <property type="entry name" value="Condensin_barren_su2"/>
</dbReference>
<dbReference type="FunFam" id="2.60.40.10:FF:000751">
    <property type="entry name" value="Uncharacterized protein, isoform B"/>
    <property type="match status" value="1"/>
</dbReference>
<feature type="compositionally biased region" description="Polar residues" evidence="2">
    <location>
        <begin position="2328"/>
        <end position="2344"/>
    </location>
</feature>
<dbReference type="FunFam" id="2.60.40.10:FF:000838">
    <property type="entry name" value="Uncharacterized protein, isoform F"/>
    <property type="match status" value="1"/>
</dbReference>
<dbReference type="InterPro" id="IPR007110">
    <property type="entry name" value="Ig-like_dom"/>
</dbReference>
<feature type="compositionally biased region" description="Low complexity" evidence="2">
    <location>
        <begin position="2357"/>
        <end position="2374"/>
    </location>
</feature>
<evidence type="ECO:0000256" key="1">
    <source>
        <dbReference type="SAM" id="Coils"/>
    </source>
</evidence>